<protein>
    <recommendedName>
        <fullName evidence="7">Oxysterol-binding protein</fullName>
    </recommendedName>
</protein>
<feature type="compositionally biased region" description="Acidic residues" evidence="8">
    <location>
        <begin position="583"/>
        <end position="592"/>
    </location>
</feature>
<keyword evidence="5" id="KW-0040">ANK repeat</keyword>
<dbReference type="FunFam" id="2.30.29.30:FF:000231">
    <property type="entry name" value="Oxysterol-binding protein"/>
    <property type="match status" value="1"/>
</dbReference>
<keyword evidence="3 7" id="KW-0445">Lipid transport</keyword>
<evidence type="ECO:0000256" key="8">
    <source>
        <dbReference type="SAM" id="MobiDB-lite"/>
    </source>
</evidence>
<evidence type="ECO:0000256" key="7">
    <source>
        <dbReference type="RuleBase" id="RU003845"/>
    </source>
</evidence>
<dbReference type="SUPFAM" id="SSF48403">
    <property type="entry name" value="Ankyrin repeat"/>
    <property type="match status" value="1"/>
</dbReference>
<reference evidence="10 11" key="1">
    <citation type="journal article" date="2018" name="G3 (Bethesda)">
        <title>A High-Quality Reference Genome for the Invasive Mosquitofish Gambusia affinis Using a Chicago Library.</title>
        <authorList>
            <person name="Hoffberg S.L."/>
            <person name="Troendle N.J."/>
            <person name="Glenn T.C."/>
            <person name="Mahmud O."/>
            <person name="Louha S."/>
            <person name="Chalopin D."/>
            <person name="Bennetzen J.L."/>
            <person name="Mauricio R."/>
        </authorList>
    </citation>
    <scope>NUCLEOTIDE SEQUENCE [LARGE SCALE GENOMIC DNA]</scope>
    <source>
        <strain evidence="10">NE01/NJP1002.9</strain>
        <tissue evidence="10">Muscle</tissue>
    </source>
</reference>
<dbReference type="InterPro" id="IPR037239">
    <property type="entry name" value="OSBP_sf"/>
</dbReference>
<accession>A0A315URE5</accession>
<dbReference type="GO" id="GO:0015485">
    <property type="term" value="F:cholesterol binding"/>
    <property type="evidence" value="ECO:0007669"/>
    <property type="project" value="TreeGrafter"/>
</dbReference>
<feature type="domain" description="PH" evidence="9">
    <location>
        <begin position="277"/>
        <end position="377"/>
    </location>
</feature>
<feature type="compositionally biased region" description="Low complexity" evidence="8">
    <location>
        <begin position="564"/>
        <end position="574"/>
    </location>
</feature>
<proteinExistence type="inferred from homology"/>
<dbReference type="SMART" id="SM00233">
    <property type="entry name" value="PH"/>
    <property type="match status" value="1"/>
</dbReference>
<feature type="region of interest" description="Disordered" evidence="8">
    <location>
        <begin position="1057"/>
        <end position="1092"/>
    </location>
</feature>
<dbReference type="InterPro" id="IPR036770">
    <property type="entry name" value="Ankyrin_rpt-contain_sf"/>
</dbReference>
<dbReference type="GO" id="GO:0006869">
    <property type="term" value="P:lipid transport"/>
    <property type="evidence" value="ECO:0007669"/>
    <property type="project" value="UniProtKB-KW"/>
</dbReference>
<organism evidence="10 11">
    <name type="scientific">Gambusia affinis</name>
    <name type="common">Western mosquitofish</name>
    <name type="synonym">Heterandria affinis</name>
    <dbReference type="NCBI Taxonomy" id="33528"/>
    <lineage>
        <taxon>Eukaryota</taxon>
        <taxon>Metazoa</taxon>
        <taxon>Chordata</taxon>
        <taxon>Craniata</taxon>
        <taxon>Vertebrata</taxon>
        <taxon>Euteleostomi</taxon>
        <taxon>Actinopterygii</taxon>
        <taxon>Neopterygii</taxon>
        <taxon>Teleostei</taxon>
        <taxon>Neoteleostei</taxon>
        <taxon>Acanthomorphata</taxon>
        <taxon>Ovalentaria</taxon>
        <taxon>Atherinomorphae</taxon>
        <taxon>Cyprinodontiformes</taxon>
        <taxon>Poeciliidae</taxon>
        <taxon>Poeciliinae</taxon>
        <taxon>Gambusia</taxon>
    </lineage>
</organism>
<gene>
    <name evidence="10" type="ORF">CCH79_00011208</name>
</gene>
<feature type="compositionally biased region" description="Basic and acidic residues" evidence="8">
    <location>
        <begin position="1057"/>
        <end position="1067"/>
    </location>
</feature>
<keyword evidence="4" id="KW-0446">Lipid-binding</keyword>
<dbReference type="InterPro" id="IPR000648">
    <property type="entry name" value="Oxysterol-bd"/>
</dbReference>
<comment type="caution">
    <text evidence="10">The sequence shown here is derived from an EMBL/GenBank/DDBJ whole genome shotgun (WGS) entry which is preliminary data.</text>
</comment>
<evidence type="ECO:0000256" key="6">
    <source>
        <dbReference type="RuleBase" id="RU003844"/>
    </source>
</evidence>
<name>A0A315URE5_GAMAF</name>
<dbReference type="InterPro" id="IPR001849">
    <property type="entry name" value="PH_domain"/>
</dbReference>
<dbReference type="FunFam" id="1.25.40.20:FF:000094">
    <property type="entry name" value="Oxysterol-binding protein"/>
    <property type="match status" value="1"/>
</dbReference>
<dbReference type="PROSITE" id="PS01013">
    <property type="entry name" value="OSBP"/>
    <property type="match status" value="1"/>
</dbReference>
<dbReference type="PROSITE" id="PS50003">
    <property type="entry name" value="PH_DOMAIN"/>
    <property type="match status" value="1"/>
</dbReference>
<dbReference type="GO" id="GO:0005886">
    <property type="term" value="C:plasma membrane"/>
    <property type="evidence" value="ECO:0007669"/>
    <property type="project" value="TreeGrafter"/>
</dbReference>
<evidence type="ECO:0000256" key="5">
    <source>
        <dbReference type="PROSITE-ProRule" id="PRU00023"/>
    </source>
</evidence>
<dbReference type="InterPro" id="IPR002110">
    <property type="entry name" value="Ankyrin_rpt"/>
</dbReference>
<dbReference type="FunFam" id="2.40.160.120:FF:000005">
    <property type="entry name" value="Oxysterol-binding protein"/>
    <property type="match status" value="1"/>
</dbReference>
<dbReference type="Gene3D" id="2.40.160.120">
    <property type="match status" value="1"/>
</dbReference>
<dbReference type="InterPro" id="IPR018494">
    <property type="entry name" value="Oxysterol-bd_CS"/>
</dbReference>
<feature type="region of interest" description="Disordered" evidence="8">
    <location>
        <begin position="540"/>
        <end position="629"/>
    </location>
</feature>
<feature type="compositionally biased region" description="Polar residues" evidence="8">
    <location>
        <begin position="595"/>
        <end position="608"/>
    </location>
</feature>
<dbReference type="STRING" id="33528.ENSGAFP00000028711"/>
<dbReference type="Pfam" id="PF12796">
    <property type="entry name" value="Ank_2"/>
    <property type="match status" value="1"/>
</dbReference>
<evidence type="ECO:0000313" key="10">
    <source>
        <dbReference type="EMBL" id="PWA14498.1"/>
    </source>
</evidence>
<feature type="repeat" description="ANK" evidence="5">
    <location>
        <begin position="120"/>
        <end position="152"/>
    </location>
</feature>
<dbReference type="SMART" id="SM00248">
    <property type="entry name" value="ANK"/>
    <property type="match status" value="4"/>
</dbReference>
<keyword evidence="2 7" id="KW-0813">Transport</keyword>
<keyword evidence="11" id="KW-1185">Reference proteome</keyword>
<dbReference type="Gene3D" id="1.25.40.20">
    <property type="entry name" value="Ankyrin repeat-containing domain"/>
    <property type="match status" value="2"/>
</dbReference>
<evidence type="ECO:0000256" key="4">
    <source>
        <dbReference type="ARBA" id="ARBA00023121"/>
    </source>
</evidence>
<dbReference type="SUPFAM" id="SSF144000">
    <property type="entry name" value="Oxysterol-binding protein-like"/>
    <property type="match status" value="2"/>
</dbReference>
<dbReference type="SUPFAM" id="SSF50729">
    <property type="entry name" value="PH domain-like"/>
    <property type="match status" value="1"/>
</dbReference>
<evidence type="ECO:0000313" key="11">
    <source>
        <dbReference type="Proteomes" id="UP000250572"/>
    </source>
</evidence>
<evidence type="ECO:0000256" key="3">
    <source>
        <dbReference type="ARBA" id="ARBA00023055"/>
    </source>
</evidence>
<dbReference type="PANTHER" id="PTHR10972">
    <property type="entry name" value="OXYSTEROL-BINDING PROTEIN-RELATED"/>
    <property type="match status" value="1"/>
</dbReference>
<dbReference type="InterPro" id="IPR011993">
    <property type="entry name" value="PH-like_dom_sf"/>
</dbReference>
<feature type="repeat" description="ANK" evidence="5">
    <location>
        <begin position="215"/>
        <end position="247"/>
    </location>
</feature>
<dbReference type="Gene3D" id="3.30.70.3490">
    <property type="match status" value="1"/>
</dbReference>
<feature type="repeat" description="ANK" evidence="5">
    <location>
        <begin position="87"/>
        <end position="119"/>
    </location>
</feature>
<dbReference type="GO" id="GO:0005829">
    <property type="term" value="C:cytosol"/>
    <property type="evidence" value="ECO:0007669"/>
    <property type="project" value="TreeGrafter"/>
</dbReference>
<sequence length="1116" mass="124822">MSSRLFANSALSEPRNHAALEKPRTNTGLSCCENVTPGSMEDLEPEEQLLQCARNGDLPGVQELLRSDAAAERRINVNCKGQSKSNLGWTPLHLACYFGHRDVVEELLKAGANVNLPNNIGDTALHKAAFTGRKEVVMLLLHYDACAAVINGSAQIPKDVTQNAEIRSMLEAAERTEERKLEEKLLEAAREGDLSTLTQLLSRKKPPDINCTDLLGNTPLHCAAYRGQRPCALKLLRSGANATAKNKNGQTVFDLASDAAMKQCLEGNVHRGLTRHVKKYEGLLWKSSRFFGWRSYWVVVLDGVISWYPKQSDAAANVRRQGCKSLTNAHCLIRAKDNCFFTLKCFDDSVHHFKVCPKSEPEATRKAWLDALEEHSAYSTHYCSQEQGSEEEEEEEHGMSLGELTDSLQTYIMSAVAQCSGAFSENEERRAASLAHLHLSHVSLTHQAAEVSQKKLEQEVAAFLSMLKNDGLSERFPSAAVQKMQEICDLSSETASSLSACLSLFSRQEGVRSVKLEQEVGKNKILSEALQTLATEHHELEQSVVKGSSPRSALSEDEFHDAVSESGSELSLSGFETVASNSFEEDEEEDEGSVMLSSPCSSPATSMLQEDHHGDRDETQSNGITKHRASLPAPMFSRNDFSIWSILRNCIGMELSKITMPVIFNEPLSFLQRLTEYMEHTYLIHQANSSSESIERMKVEQFALTSWSRSEQAAFRSVIMFPFRRAKVLLRCRFMCLIRSVLCVCPPQCVAAFAVSAVASQWERTGKPFNPLLGETYELVRDDLGFRLISEQVSHHPPVSAFHAEGLKQDFVFHGSIYPKLKFWGKSVEAEPKGIITLELPKHSEAYTWTNPTCCVHNIIVGQLWIEQYGNVEVINHRTGEKCCLSFKPCGLFGKELHKVEGYILDKSKKKLCALYGKWTECLYVVDPAAFEAHKKKDKKGAEEKKAGKAFSALQFTVPSCPTESCCVFLFYQGNGGDQEGVPSPASDTVEVIPGSQLLWRIAPRPANSTQMYSFTSFAMQLNELHRDMEGVIPQTDCRLRPDVRAMENGDIDLASEEKKRLEEKQRAARKNRTKSDEECKTRWFQQGPNPHTRSQDWLFSGGYWDRSYSQLPDIY</sequence>
<dbReference type="EMBL" id="NHOQ01002838">
    <property type="protein sequence ID" value="PWA14498.1"/>
    <property type="molecule type" value="Genomic_DNA"/>
</dbReference>
<dbReference type="FunFam" id="3.30.70.3490:FF:000003">
    <property type="entry name" value="Oxysterol-binding protein"/>
    <property type="match status" value="1"/>
</dbReference>
<dbReference type="GO" id="GO:0097038">
    <property type="term" value="C:perinuclear endoplasmic reticulum"/>
    <property type="evidence" value="ECO:0007669"/>
    <property type="project" value="TreeGrafter"/>
</dbReference>
<evidence type="ECO:0000259" key="9">
    <source>
        <dbReference type="PROSITE" id="PS50003"/>
    </source>
</evidence>
<evidence type="ECO:0000256" key="2">
    <source>
        <dbReference type="ARBA" id="ARBA00022448"/>
    </source>
</evidence>
<dbReference type="Pfam" id="PF01237">
    <property type="entry name" value="Oxysterol_BP"/>
    <property type="match status" value="2"/>
</dbReference>
<feature type="compositionally biased region" description="Basic and acidic residues" evidence="8">
    <location>
        <begin position="609"/>
        <end position="619"/>
    </location>
</feature>
<dbReference type="Gene3D" id="2.30.29.30">
    <property type="entry name" value="Pleckstrin-homology domain (PH domain)/Phosphotyrosine-binding domain (PTB)"/>
    <property type="match status" value="1"/>
</dbReference>
<dbReference type="PANTHER" id="PTHR10972:SF53">
    <property type="entry name" value="OXYSTEROL-BINDING PROTEIN-RELATED PROTEIN 1"/>
    <property type="match status" value="1"/>
</dbReference>
<dbReference type="AlphaFoldDB" id="A0A315URE5"/>
<dbReference type="CDD" id="cd13285">
    <property type="entry name" value="PH_ORP1"/>
    <property type="match status" value="1"/>
</dbReference>
<dbReference type="Proteomes" id="UP000250572">
    <property type="component" value="Unassembled WGS sequence"/>
</dbReference>
<dbReference type="PROSITE" id="PS50088">
    <property type="entry name" value="ANK_REPEAT"/>
    <property type="match status" value="3"/>
</dbReference>
<dbReference type="Pfam" id="PF13857">
    <property type="entry name" value="Ank_5"/>
    <property type="match status" value="1"/>
</dbReference>
<evidence type="ECO:0000256" key="1">
    <source>
        <dbReference type="ARBA" id="ARBA00008842"/>
    </source>
</evidence>
<dbReference type="PROSITE" id="PS50297">
    <property type="entry name" value="ANK_REP_REGION"/>
    <property type="match status" value="3"/>
</dbReference>
<comment type="similarity">
    <text evidence="1 6">Belongs to the OSBP family.</text>
</comment>